<dbReference type="GO" id="GO:0004803">
    <property type="term" value="F:transposase activity"/>
    <property type="evidence" value="ECO:0007669"/>
    <property type="project" value="InterPro"/>
</dbReference>
<dbReference type="GO" id="GO:0003677">
    <property type="term" value="F:DNA binding"/>
    <property type="evidence" value="ECO:0007669"/>
    <property type="project" value="InterPro"/>
</dbReference>
<sequence length="176" mass="20459">MTLRVAKGLPSLRNERLYLAVESAIRATRRPDFRIVEFSVQEDHVHALVEGDDKRSLERGLRSLIARVTRRVKKVLGLSRAKIWSDRYHRRDLTSPRQVRNALVYVLANFKKHLRVMHGAPRIDLRSSAQWFTGWIQNRRLPAEPSPVEPPRTWLARVGWKKHGLIHPGEAPRFPS</sequence>
<protein>
    <recommendedName>
        <fullName evidence="1">Transposase IS200-like domain-containing protein</fullName>
    </recommendedName>
</protein>
<dbReference type="SMART" id="SM01321">
    <property type="entry name" value="Y1_Tnp"/>
    <property type="match status" value="1"/>
</dbReference>
<proteinExistence type="predicted"/>
<organism evidence="2 3">
    <name type="scientific">Labilithrix luteola</name>
    <dbReference type="NCBI Taxonomy" id="1391654"/>
    <lineage>
        <taxon>Bacteria</taxon>
        <taxon>Pseudomonadati</taxon>
        <taxon>Myxococcota</taxon>
        <taxon>Polyangia</taxon>
        <taxon>Polyangiales</taxon>
        <taxon>Labilitrichaceae</taxon>
        <taxon>Labilithrix</taxon>
    </lineage>
</organism>
<feature type="domain" description="Transposase IS200-like" evidence="1">
    <location>
        <begin position="1"/>
        <end position="109"/>
    </location>
</feature>
<dbReference type="SUPFAM" id="SSF143422">
    <property type="entry name" value="Transposase IS200-like"/>
    <property type="match status" value="1"/>
</dbReference>
<gene>
    <name evidence="2" type="ORF">AKJ09_04446</name>
</gene>
<evidence type="ECO:0000259" key="1">
    <source>
        <dbReference type="SMART" id="SM01321"/>
    </source>
</evidence>
<dbReference type="Gene3D" id="3.30.70.1290">
    <property type="entry name" value="Transposase IS200-like"/>
    <property type="match status" value="1"/>
</dbReference>
<reference evidence="2 3" key="1">
    <citation type="submission" date="2015-08" db="EMBL/GenBank/DDBJ databases">
        <authorList>
            <person name="Babu N.S."/>
            <person name="Beckwith C.J."/>
            <person name="Beseler K.G."/>
            <person name="Brison A."/>
            <person name="Carone J.V."/>
            <person name="Caskin T.P."/>
            <person name="Diamond M."/>
            <person name="Durham M.E."/>
            <person name="Foxe J.M."/>
            <person name="Go M."/>
            <person name="Henderson B.A."/>
            <person name="Jones I.B."/>
            <person name="McGettigan J.A."/>
            <person name="Micheletti S.J."/>
            <person name="Nasrallah M.E."/>
            <person name="Ortiz D."/>
            <person name="Piller C.R."/>
            <person name="Privatt S.R."/>
            <person name="Schneider S.L."/>
            <person name="Sharp S."/>
            <person name="Smith T.C."/>
            <person name="Stanton J.D."/>
            <person name="Ullery H.E."/>
            <person name="Wilson R.J."/>
            <person name="Serrano M.G."/>
            <person name="Buck G."/>
            <person name="Lee V."/>
            <person name="Wang Y."/>
            <person name="Carvalho R."/>
            <person name="Voegtly L."/>
            <person name="Shi R."/>
            <person name="Duckworth R."/>
            <person name="Johnson A."/>
            <person name="Loviza R."/>
            <person name="Walstead R."/>
            <person name="Shah Z."/>
            <person name="Kiflezghi M."/>
            <person name="Wade K."/>
            <person name="Ball S.L."/>
            <person name="Bradley K.W."/>
            <person name="Asai D.J."/>
            <person name="Bowman C.A."/>
            <person name="Russell D.A."/>
            <person name="Pope W.H."/>
            <person name="Jacobs-Sera D."/>
            <person name="Hendrix R.W."/>
            <person name="Hatfull G.F."/>
        </authorList>
    </citation>
    <scope>NUCLEOTIDE SEQUENCE [LARGE SCALE GENOMIC DNA]</scope>
    <source>
        <strain evidence="2 3">DSM 27648</strain>
    </source>
</reference>
<accession>A0A0K1PW92</accession>
<dbReference type="KEGG" id="llu:AKJ09_04446"/>
<dbReference type="InterPro" id="IPR036515">
    <property type="entry name" value="Transposase_17_sf"/>
</dbReference>
<dbReference type="Pfam" id="PF01797">
    <property type="entry name" value="Y1_Tnp"/>
    <property type="match status" value="1"/>
</dbReference>
<dbReference type="GO" id="GO:0006313">
    <property type="term" value="P:DNA transposition"/>
    <property type="evidence" value="ECO:0007669"/>
    <property type="project" value="InterPro"/>
</dbReference>
<dbReference type="InterPro" id="IPR002686">
    <property type="entry name" value="Transposase_17"/>
</dbReference>
<name>A0A0K1PW92_9BACT</name>
<dbReference type="Proteomes" id="UP000064967">
    <property type="component" value="Chromosome"/>
</dbReference>
<keyword evidence="3" id="KW-1185">Reference proteome</keyword>
<evidence type="ECO:0000313" key="3">
    <source>
        <dbReference type="Proteomes" id="UP000064967"/>
    </source>
</evidence>
<dbReference type="AlphaFoldDB" id="A0A0K1PW92"/>
<evidence type="ECO:0000313" key="2">
    <source>
        <dbReference type="EMBL" id="AKU97782.1"/>
    </source>
</evidence>
<dbReference type="EMBL" id="CP012333">
    <property type="protein sequence ID" value="AKU97782.1"/>
    <property type="molecule type" value="Genomic_DNA"/>
</dbReference>